<protein>
    <submittedName>
        <fullName evidence="4">NRPS-like protein biosynthetic cluster</fullName>
    </submittedName>
</protein>
<dbReference type="SUPFAM" id="SSF51735">
    <property type="entry name" value="NAD(P)-binding Rossmann-fold domains"/>
    <property type="match status" value="1"/>
</dbReference>
<dbReference type="InterPro" id="IPR009081">
    <property type="entry name" value="PP-bd_ACP"/>
</dbReference>
<dbReference type="Pfam" id="PF00501">
    <property type="entry name" value="AMP-binding"/>
    <property type="match status" value="1"/>
</dbReference>
<dbReference type="PANTHER" id="PTHR43439">
    <property type="entry name" value="PHENYLACETATE-COENZYME A LIGASE"/>
    <property type="match status" value="1"/>
</dbReference>
<reference evidence="4 5" key="1">
    <citation type="submission" date="2024-02" db="EMBL/GenBank/DDBJ databases">
        <title>De novo assembly and annotation of 12 fungi associated with fruit tree decline syndrome in Ontario, Canada.</title>
        <authorList>
            <person name="Sulman M."/>
            <person name="Ellouze W."/>
            <person name="Ilyukhin E."/>
        </authorList>
    </citation>
    <scope>NUCLEOTIDE SEQUENCE [LARGE SCALE GENOMIC DNA]</scope>
    <source>
        <strain evidence="4 5">M11/M66-122</strain>
    </source>
</reference>
<dbReference type="SUPFAM" id="SSF56801">
    <property type="entry name" value="Acetyl-CoA synthetase-like"/>
    <property type="match status" value="1"/>
</dbReference>
<dbReference type="InterPro" id="IPR006162">
    <property type="entry name" value="Ppantetheine_attach_site"/>
</dbReference>
<evidence type="ECO:0000313" key="4">
    <source>
        <dbReference type="EMBL" id="KAK7748244.1"/>
    </source>
</evidence>
<dbReference type="PROSITE" id="PS00012">
    <property type="entry name" value="PHOSPHOPANTETHEINE"/>
    <property type="match status" value="1"/>
</dbReference>
<dbReference type="InterPro" id="IPR020845">
    <property type="entry name" value="AMP-binding_CS"/>
</dbReference>
<accession>A0AAN9UR19</accession>
<name>A0AAN9UR19_9PEZI</name>
<dbReference type="InterPro" id="IPR036736">
    <property type="entry name" value="ACP-like_sf"/>
</dbReference>
<dbReference type="Gene3D" id="3.40.50.12780">
    <property type="entry name" value="N-terminal domain of ligase-like"/>
    <property type="match status" value="1"/>
</dbReference>
<keyword evidence="5" id="KW-1185">Reference proteome</keyword>
<dbReference type="PANTHER" id="PTHR43439:SF2">
    <property type="entry name" value="ENZYME, PUTATIVE (JCVI)-RELATED"/>
    <property type="match status" value="1"/>
</dbReference>
<dbReference type="PROSITE" id="PS00455">
    <property type="entry name" value="AMP_BINDING"/>
    <property type="match status" value="1"/>
</dbReference>
<keyword evidence="2" id="KW-0597">Phosphoprotein</keyword>
<dbReference type="InterPro" id="IPR000873">
    <property type="entry name" value="AMP-dep_synth/lig_dom"/>
</dbReference>
<proteinExistence type="predicted"/>
<evidence type="ECO:0000256" key="1">
    <source>
        <dbReference type="ARBA" id="ARBA00022450"/>
    </source>
</evidence>
<dbReference type="InterPro" id="IPR013120">
    <property type="entry name" value="FAR_NAD-bd"/>
</dbReference>
<dbReference type="Pfam" id="PF07993">
    <property type="entry name" value="NAD_binding_4"/>
    <property type="match status" value="1"/>
</dbReference>
<dbReference type="EMBL" id="JAKJXP020000085">
    <property type="protein sequence ID" value="KAK7748244.1"/>
    <property type="molecule type" value="Genomic_DNA"/>
</dbReference>
<dbReference type="PROSITE" id="PS50075">
    <property type="entry name" value="CARRIER"/>
    <property type="match status" value="1"/>
</dbReference>
<evidence type="ECO:0000259" key="3">
    <source>
        <dbReference type="PROSITE" id="PS50075"/>
    </source>
</evidence>
<organism evidence="4 5">
    <name type="scientific">Diatrype stigma</name>
    <dbReference type="NCBI Taxonomy" id="117547"/>
    <lineage>
        <taxon>Eukaryota</taxon>
        <taxon>Fungi</taxon>
        <taxon>Dikarya</taxon>
        <taxon>Ascomycota</taxon>
        <taxon>Pezizomycotina</taxon>
        <taxon>Sordariomycetes</taxon>
        <taxon>Xylariomycetidae</taxon>
        <taxon>Xylariales</taxon>
        <taxon>Diatrypaceae</taxon>
        <taxon>Diatrype</taxon>
    </lineage>
</organism>
<dbReference type="Pfam" id="PF00550">
    <property type="entry name" value="PP-binding"/>
    <property type="match status" value="1"/>
</dbReference>
<feature type="domain" description="Carrier" evidence="3">
    <location>
        <begin position="513"/>
        <end position="596"/>
    </location>
</feature>
<comment type="caution">
    <text evidence="4">The sequence shown here is derived from an EMBL/GenBank/DDBJ whole genome shotgun (WGS) entry which is preliminary data.</text>
</comment>
<evidence type="ECO:0000313" key="5">
    <source>
        <dbReference type="Proteomes" id="UP001320420"/>
    </source>
</evidence>
<dbReference type="Pfam" id="PF23562">
    <property type="entry name" value="AMP-binding_C_3"/>
    <property type="match status" value="1"/>
</dbReference>
<dbReference type="InterPro" id="IPR051414">
    <property type="entry name" value="Adenylate-forming_Reductase"/>
</dbReference>
<dbReference type="Proteomes" id="UP001320420">
    <property type="component" value="Unassembled WGS sequence"/>
</dbReference>
<evidence type="ECO:0000256" key="2">
    <source>
        <dbReference type="ARBA" id="ARBA00022553"/>
    </source>
</evidence>
<dbReference type="SUPFAM" id="SSF47336">
    <property type="entry name" value="ACP-like"/>
    <property type="match status" value="1"/>
</dbReference>
<dbReference type="InterPro" id="IPR042099">
    <property type="entry name" value="ANL_N_sf"/>
</dbReference>
<sequence>MDGAYANSTGKSEYGKRLVPHVIDTKAQEVPNDEAFTIPRSDDPKDGWKPISWKEYANAINYLAHKITEECGEPSPNTFPTIAYIGPNDARYVVIMVAAVKAGYKALFISPRNAHEGQLSLFANTDCRFIFAPKSHNSMIQPWLQERDMKAVELSPLDALFSHSEVQPFPYHKSFAEAEWDPFVVLHTSGSTGIPKPIVCKVGMMAINDAFHNLPEWQGTKVFFRHWAENSKRHFIPMPLFHAAAAYMFVNSAIYWETPVAFGIAERPLSADLVIQCIENVEVESTLLPPVLLAEISHDLEHTKQLAKLKVVAFGGGNLDKIAGDKLVENGVKLNNVIGSTESGTNIESFLVDEYDTHDYYRPHPEFPDNWIYYGRSDNIIVFSNGEKLNPVTIEEITQGHPEVQGTLVVGANRFQPALFLEPKKYPQNDKEAEELIERVWPRIVLANKETVAHGQIAKEFVVLTKPEKPFPRAGKGTIQRAAAIKLYEEEIDKFYDEQEQGTHTEVPQVNIDSEEALVGSIQDIFQSRLGAKGLQPDNDFFSSGVDSLQVINAARLLKAGIAAAGHQLDSSVLATRVIYSNPTPRRLAQYLLSALRSGGKTTPESEEEHEVQAMESFWKKYTSDLQPPAEKRPDPADEDQTVIITGSTGMLGSYMLDQLVKSPSVKKIICLNRGEDGGAKQQEKAMRERGLASHYIEKTELYCADMSRPDFGLPPAVFSRLLKDADRLIHNAWPVNFNIPTESFEPHIRSVRMIADFATQATKRVAVAFIASIGTADRWDTTKGPVPETRLEYVRLPGGGYGRSKFVGSLILEDAAKVGDFPAAVIRVGQIGGPEGEAGAWNRHEWLPSIVASSVHLGVLPNHLGVMDRVDWTPCERIASLVLEVTGILQKRQPDQIKGYYHGVNPDAIAWRELVPAIQQYYGEDRVPKRVDTFTEWVDILEKSQTDDTQSLDKNPGVKLLNFYRGLAQAYEAGNRPVVFDMTRTQESSPTMKSVKAITPELMLHWCRQWGF</sequence>
<gene>
    <name evidence="4" type="ORF">SLS62_008796</name>
</gene>
<dbReference type="Gene3D" id="3.40.50.720">
    <property type="entry name" value="NAD(P)-binding Rossmann-like Domain"/>
    <property type="match status" value="1"/>
</dbReference>
<keyword evidence="1" id="KW-0596">Phosphopantetheine</keyword>
<dbReference type="AlphaFoldDB" id="A0AAN9UR19"/>
<dbReference type="Gene3D" id="1.10.1200.10">
    <property type="entry name" value="ACP-like"/>
    <property type="match status" value="1"/>
</dbReference>
<dbReference type="InterPro" id="IPR036291">
    <property type="entry name" value="NAD(P)-bd_dom_sf"/>
</dbReference>